<protein>
    <recommendedName>
        <fullName evidence="2">Mycothiol-dependent maleylpyruvate isomerase metal-binding domain-containing protein</fullName>
    </recommendedName>
</protein>
<dbReference type="InterPro" id="IPR017520">
    <property type="entry name" value="CHP03086"/>
</dbReference>
<dbReference type="RefSeq" id="WP_019356932.1">
    <property type="nucleotide sequence ID" value="NZ_LJGV01000022.1"/>
</dbReference>
<evidence type="ECO:0000256" key="1">
    <source>
        <dbReference type="SAM" id="MobiDB-lite"/>
    </source>
</evidence>
<reference evidence="3 4" key="1">
    <citation type="journal article" date="2016" name="Front. Microbiol.">
        <title>Comparative Genomics Analysis of Streptomyces Species Reveals Their Adaptation to the Marine Environment and Their Diversity at the Genomic Level.</title>
        <authorList>
            <person name="Tian X."/>
            <person name="Zhang Z."/>
            <person name="Yang T."/>
            <person name="Chen M."/>
            <person name="Li J."/>
            <person name="Chen F."/>
            <person name="Yang J."/>
            <person name="Li W."/>
            <person name="Zhang B."/>
            <person name="Zhang Z."/>
            <person name="Wu J."/>
            <person name="Zhang C."/>
            <person name="Long L."/>
            <person name="Xiao J."/>
        </authorList>
    </citation>
    <scope>NUCLEOTIDE SEQUENCE [LARGE SCALE GENOMIC DNA]</scope>
    <source>
        <strain evidence="3 4">SCSIO M10379</strain>
    </source>
</reference>
<name>A0A1E7K0R1_9ACTN</name>
<dbReference type="Pfam" id="PF11716">
    <property type="entry name" value="MDMPI_N"/>
    <property type="match status" value="1"/>
</dbReference>
<accession>A0A1E7K0R1</accession>
<dbReference type="AlphaFoldDB" id="A0A1E7K0R1"/>
<comment type="caution">
    <text evidence="3">The sequence shown here is derived from an EMBL/GenBank/DDBJ whole genome shotgun (WGS) entry which is preliminary data.</text>
</comment>
<evidence type="ECO:0000313" key="3">
    <source>
        <dbReference type="EMBL" id="OEU97445.1"/>
    </source>
</evidence>
<evidence type="ECO:0000259" key="2">
    <source>
        <dbReference type="Pfam" id="PF11716"/>
    </source>
</evidence>
<sequence length="216" mass="22072">MVETSGNGTGGTTPRAAELLRRALGYALGTAQPVTPALLDRPTPCAHWDLGRLMAHADDSLRALHEGLTEGAVALYPKPGSCTGDPASPAGPAGDGAGEADPAAAFRLRAARLLGIWTRDGPRHRPVAVAGAPLTATALALTGAVEIAVHGWDIARATGRTACPVPAPLAARLLPVARHLVPHAEARRPLFGPEVRLAPGAPPGDRLLAFLGRDPG</sequence>
<proteinExistence type="predicted"/>
<dbReference type="SUPFAM" id="SSF109854">
    <property type="entry name" value="DinB/YfiT-like putative metalloenzymes"/>
    <property type="match status" value="1"/>
</dbReference>
<dbReference type="Proteomes" id="UP000175829">
    <property type="component" value="Unassembled WGS sequence"/>
</dbReference>
<gene>
    <name evidence="3" type="ORF">AN217_05695</name>
</gene>
<dbReference type="GO" id="GO:0046872">
    <property type="term" value="F:metal ion binding"/>
    <property type="evidence" value="ECO:0007669"/>
    <property type="project" value="InterPro"/>
</dbReference>
<dbReference type="EMBL" id="LJGV01000022">
    <property type="protein sequence ID" value="OEU97445.1"/>
    <property type="molecule type" value="Genomic_DNA"/>
</dbReference>
<dbReference type="InterPro" id="IPR024344">
    <property type="entry name" value="MDMPI_metal-binding"/>
</dbReference>
<organism evidence="3 4">
    <name type="scientific">Streptomyces qinglanensis</name>
    <dbReference type="NCBI Taxonomy" id="943816"/>
    <lineage>
        <taxon>Bacteria</taxon>
        <taxon>Bacillati</taxon>
        <taxon>Actinomycetota</taxon>
        <taxon>Actinomycetes</taxon>
        <taxon>Kitasatosporales</taxon>
        <taxon>Streptomycetaceae</taxon>
        <taxon>Streptomyces</taxon>
    </lineage>
</organism>
<feature type="region of interest" description="Disordered" evidence="1">
    <location>
        <begin position="79"/>
        <end position="100"/>
    </location>
</feature>
<evidence type="ECO:0000313" key="4">
    <source>
        <dbReference type="Proteomes" id="UP000175829"/>
    </source>
</evidence>
<dbReference type="PATRIC" id="fig|943816.4.peg.489"/>
<dbReference type="InterPro" id="IPR034660">
    <property type="entry name" value="DinB/YfiT-like"/>
</dbReference>
<feature type="domain" description="Mycothiol-dependent maleylpyruvate isomerase metal-binding" evidence="2">
    <location>
        <begin position="25"/>
        <end position="155"/>
    </location>
</feature>
<dbReference type="NCBIfam" id="TIGR03086">
    <property type="entry name" value="TIGR03086 family metal-binding protein"/>
    <property type="match status" value="1"/>
</dbReference>
<dbReference type="Gene3D" id="1.20.120.450">
    <property type="entry name" value="dinb family like domain"/>
    <property type="match status" value="1"/>
</dbReference>